<protein>
    <submittedName>
        <fullName evidence="4">PLAC8 family protein</fullName>
    </submittedName>
</protein>
<dbReference type="NCBIfam" id="TIGR01571">
    <property type="entry name" value="A_thal_Cys_rich"/>
    <property type="match status" value="1"/>
</dbReference>
<name>A0A1I8H2V8_9PLAT</name>
<dbReference type="InterPro" id="IPR006461">
    <property type="entry name" value="PLAC_motif_containing"/>
</dbReference>
<sequence length="170" mass="18697">FDQPTGLGVTLCPAAFISFSLFLLHTLLNIYSLQTGAHGRFLMRSRHILQYLALQLRFIPEEMSNQFKHGLCGCFDDFGLCIVTYLVPCYTFGKNAEAVQESCLLCGIGYLFVSPCLGAIVRGKIREKQGIPGRFVSDLLAHLCCPLCALMQDAQEVKAMAPAGSAVERE</sequence>
<evidence type="ECO:0000313" key="4">
    <source>
        <dbReference type="WBParaSite" id="maker-uti_cns_0004186-snap-gene-0.17-mRNA-1"/>
    </source>
</evidence>
<keyword evidence="2" id="KW-0472">Membrane</keyword>
<proteinExistence type="inferred from homology"/>
<reference evidence="4" key="1">
    <citation type="submission" date="2016-11" db="UniProtKB">
        <authorList>
            <consortium name="WormBaseParasite"/>
        </authorList>
    </citation>
    <scope>IDENTIFICATION</scope>
</reference>
<dbReference type="Pfam" id="PF04749">
    <property type="entry name" value="PLAC8"/>
    <property type="match status" value="1"/>
</dbReference>
<organism evidence="3 4">
    <name type="scientific">Macrostomum lignano</name>
    <dbReference type="NCBI Taxonomy" id="282301"/>
    <lineage>
        <taxon>Eukaryota</taxon>
        <taxon>Metazoa</taxon>
        <taxon>Spiralia</taxon>
        <taxon>Lophotrochozoa</taxon>
        <taxon>Platyhelminthes</taxon>
        <taxon>Rhabditophora</taxon>
        <taxon>Macrostomorpha</taxon>
        <taxon>Macrostomida</taxon>
        <taxon>Macrostomidae</taxon>
        <taxon>Macrostomum</taxon>
    </lineage>
</organism>
<dbReference type="AlphaFoldDB" id="A0A1I8H2V8"/>
<accession>A0A1I8H2V8</accession>
<comment type="similarity">
    <text evidence="1">Belongs to the cornifelin family.</text>
</comment>
<dbReference type="Proteomes" id="UP000095280">
    <property type="component" value="Unplaced"/>
</dbReference>
<evidence type="ECO:0000256" key="1">
    <source>
        <dbReference type="ARBA" id="ARBA00009024"/>
    </source>
</evidence>
<feature type="transmembrane region" description="Helical" evidence="2">
    <location>
        <begin position="6"/>
        <end position="31"/>
    </location>
</feature>
<evidence type="ECO:0000313" key="3">
    <source>
        <dbReference type="Proteomes" id="UP000095280"/>
    </source>
</evidence>
<evidence type="ECO:0000256" key="2">
    <source>
        <dbReference type="SAM" id="Phobius"/>
    </source>
</evidence>
<keyword evidence="3" id="KW-1185">Reference proteome</keyword>
<dbReference type="WBParaSite" id="maker-uti_cns_0004186-snap-gene-0.17-mRNA-1">
    <property type="protein sequence ID" value="maker-uti_cns_0004186-snap-gene-0.17-mRNA-1"/>
    <property type="gene ID" value="maker-uti_cns_0004186-snap-gene-0.17"/>
</dbReference>
<dbReference type="PANTHER" id="PTHR15907">
    <property type="entry name" value="DUF614 FAMILY PROTEIN-RELATED"/>
    <property type="match status" value="1"/>
</dbReference>
<keyword evidence="2" id="KW-1133">Transmembrane helix</keyword>
<keyword evidence="2" id="KW-0812">Transmembrane</keyword>